<keyword evidence="3 7" id="KW-0689">Ribosomal protein</keyword>
<dbReference type="InterPro" id="IPR038340">
    <property type="entry name" value="MRP-L47_sf"/>
</dbReference>
<accession>A0AAV7KGP1</accession>
<protein>
    <recommendedName>
        <fullName evidence="6">Large ribosomal subunit protein uL29m</fullName>
    </recommendedName>
</protein>
<dbReference type="PANTHER" id="PTHR21183">
    <property type="entry name" value="RIBOSOMAL PROTEIN L47, MITOCHONDRIAL-RELATED"/>
    <property type="match status" value="1"/>
</dbReference>
<comment type="subcellular location">
    <subcellularLocation>
        <location evidence="1">Mitochondrion</location>
    </subcellularLocation>
</comment>
<dbReference type="Proteomes" id="UP001165289">
    <property type="component" value="Unassembled WGS sequence"/>
</dbReference>
<dbReference type="AlphaFoldDB" id="A0AAV7KGP1"/>
<keyword evidence="4" id="KW-0496">Mitochondrion</keyword>
<evidence type="ECO:0000256" key="3">
    <source>
        <dbReference type="ARBA" id="ARBA00022980"/>
    </source>
</evidence>
<evidence type="ECO:0000256" key="1">
    <source>
        <dbReference type="ARBA" id="ARBA00004173"/>
    </source>
</evidence>
<gene>
    <name evidence="7" type="ORF">LOD99_14057</name>
</gene>
<comment type="similarity">
    <text evidence="2">Belongs to the universal ribosomal protein uL29 family.</text>
</comment>
<dbReference type="GO" id="GO:0032543">
    <property type="term" value="P:mitochondrial translation"/>
    <property type="evidence" value="ECO:0007669"/>
    <property type="project" value="TreeGrafter"/>
</dbReference>
<evidence type="ECO:0000256" key="2">
    <source>
        <dbReference type="ARBA" id="ARBA00009254"/>
    </source>
</evidence>
<keyword evidence="8" id="KW-1185">Reference proteome</keyword>
<dbReference type="Gene3D" id="6.10.330.20">
    <property type="match status" value="1"/>
</dbReference>
<name>A0AAV7KGP1_9METZ</name>
<evidence type="ECO:0000313" key="8">
    <source>
        <dbReference type="Proteomes" id="UP001165289"/>
    </source>
</evidence>
<comment type="caution">
    <text evidence="7">The sequence shown here is derived from an EMBL/GenBank/DDBJ whole genome shotgun (WGS) entry which is preliminary data.</text>
</comment>
<dbReference type="Pfam" id="PF06984">
    <property type="entry name" value="MRP-L47"/>
    <property type="match status" value="1"/>
</dbReference>
<dbReference type="PANTHER" id="PTHR21183:SF18">
    <property type="entry name" value="LARGE RIBOSOMAL SUBUNIT PROTEIN UL29M"/>
    <property type="match status" value="1"/>
</dbReference>
<reference evidence="7 8" key="1">
    <citation type="journal article" date="2023" name="BMC Biol.">
        <title>The compact genome of the sponge Oopsacas minuta (Hexactinellida) is lacking key metazoan core genes.</title>
        <authorList>
            <person name="Santini S."/>
            <person name="Schenkelaars Q."/>
            <person name="Jourda C."/>
            <person name="Duchesne M."/>
            <person name="Belahbib H."/>
            <person name="Rocher C."/>
            <person name="Selva M."/>
            <person name="Riesgo A."/>
            <person name="Vervoort M."/>
            <person name="Leys S.P."/>
            <person name="Kodjabachian L."/>
            <person name="Le Bivic A."/>
            <person name="Borchiellini C."/>
            <person name="Claverie J.M."/>
            <person name="Renard E."/>
        </authorList>
    </citation>
    <scope>NUCLEOTIDE SEQUENCE [LARGE SCALE GENOMIC DNA]</scope>
    <source>
        <strain evidence="7">SPO-2</strain>
    </source>
</reference>
<dbReference type="InterPro" id="IPR010729">
    <property type="entry name" value="Ribosomal_uL29_mit"/>
</dbReference>
<keyword evidence="5" id="KW-0687">Ribonucleoprotein</keyword>
<evidence type="ECO:0000256" key="6">
    <source>
        <dbReference type="ARBA" id="ARBA00035289"/>
    </source>
</evidence>
<sequence>MYGKTPARFLSTLSNTNKHSIHLTIRYNSTDGKKIVKKLPKTLDFHPETPAALKQFFPSNLTVFRDGLEYGRGWRLDELRLKNSEDLHKLWYILLKEKNMLLTMQYEALQLDKMIKRGNRKRFVILAMEHIKTIIKEREESIIGAIHLQETTHKDDRVIISENVKEKPTLLKRILKFFKMN</sequence>
<proteinExistence type="inferred from homology"/>
<evidence type="ECO:0000313" key="7">
    <source>
        <dbReference type="EMBL" id="KAI6660472.1"/>
    </source>
</evidence>
<evidence type="ECO:0000256" key="5">
    <source>
        <dbReference type="ARBA" id="ARBA00023274"/>
    </source>
</evidence>
<evidence type="ECO:0000256" key="4">
    <source>
        <dbReference type="ARBA" id="ARBA00023128"/>
    </source>
</evidence>
<dbReference type="EMBL" id="JAKMXF010000033">
    <property type="protein sequence ID" value="KAI6660472.1"/>
    <property type="molecule type" value="Genomic_DNA"/>
</dbReference>
<dbReference type="GO" id="GO:0005762">
    <property type="term" value="C:mitochondrial large ribosomal subunit"/>
    <property type="evidence" value="ECO:0007669"/>
    <property type="project" value="TreeGrafter"/>
</dbReference>
<dbReference type="GO" id="GO:0003735">
    <property type="term" value="F:structural constituent of ribosome"/>
    <property type="evidence" value="ECO:0007669"/>
    <property type="project" value="InterPro"/>
</dbReference>
<organism evidence="7 8">
    <name type="scientific">Oopsacas minuta</name>
    <dbReference type="NCBI Taxonomy" id="111878"/>
    <lineage>
        <taxon>Eukaryota</taxon>
        <taxon>Metazoa</taxon>
        <taxon>Porifera</taxon>
        <taxon>Hexactinellida</taxon>
        <taxon>Hexasterophora</taxon>
        <taxon>Lyssacinosida</taxon>
        <taxon>Leucopsacidae</taxon>
        <taxon>Oopsacas</taxon>
    </lineage>
</organism>